<comment type="subcellular location">
    <subcellularLocation>
        <location evidence="8">Secreted</location>
    </subcellularLocation>
</comment>
<sequence length="342" mass="36689">MAAHPQGCTCFIIPSKMLRKLADETDNVKERHCLLDQVELSAHLRGQRSVAPVVMGLVAATGEKRRTVYDAQHKSSLPGKLVRSEDGKPSTDQAVNQAFDGAGATYDFYREVLKRNSIDGKGLRLDSTVHYQVKFNNAFWNGQQMVYGDGDGDLFLGFTGAIDVIAHELTHGVTQYAVPGGLVYADQSGALNESISDVFGSVVKQWTLKQNVEQADWLIGAGIMAPKVGKALRSMADPGNKELTWSGDDQPKTMAGYVEGGDVHTNSGIPNHAFYAAAIALKGNSWDKAAPIWYKALSLLTPNATFADMATATSESAALLYGADSAEQHAVQAAWKVVGVSA</sequence>
<evidence type="ECO:0000256" key="5">
    <source>
        <dbReference type="ARBA" id="ARBA00022833"/>
    </source>
</evidence>
<comment type="similarity">
    <text evidence="1 8">Belongs to the peptidase M4 family.</text>
</comment>
<dbReference type="GO" id="GO:0005576">
    <property type="term" value="C:extracellular region"/>
    <property type="evidence" value="ECO:0007669"/>
    <property type="project" value="UniProtKB-SubCell"/>
</dbReference>
<evidence type="ECO:0000256" key="3">
    <source>
        <dbReference type="ARBA" id="ARBA00022723"/>
    </source>
</evidence>
<keyword evidence="8" id="KW-0964">Secreted</keyword>
<feature type="active site" description="Proton donor" evidence="7">
    <location>
        <position position="264"/>
    </location>
</feature>
<dbReference type="OrthoDB" id="5378341at2"/>
<keyword evidence="2 8" id="KW-0645">Protease</keyword>
<evidence type="ECO:0000313" key="12">
    <source>
        <dbReference type="Proteomes" id="UP000475582"/>
    </source>
</evidence>
<dbReference type="Pfam" id="PF01447">
    <property type="entry name" value="Peptidase_M4"/>
    <property type="match status" value="1"/>
</dbReference>
<protein>
    <recommendedName>
        <fullName evidence="8">Neutral metalloproteinase</fullName>
        <ecNumber evidence="8">3.4.24.-</ecNumber>
    </recommendedName>
</protein>
<keyword evidence="4 8" id="KW-0378">Hydrolase</keyword>
<feature type="active site" evidence="7">
    <location>
        <position position="168"/>
    </location>
</feature>
<organism evidence="11 12">
    <name type="scientific">Duganella radicis</name>
    <dbReference type="NCBI Taxonomy" id="551988"/>
    <lineage>
        <taxon>Bacteria</taxon>
        <taxon>Pseudomonadati</taxon>
        <taxon>Pseudomonadota</taxon>
        <taxon>Betaproteobacteria</taxon>
        <taxon>Burkholderiales</taxon>
        <taxon>Oxalobacteraceae</taxon>
        <taxon>Telluria group</taxon>
        <taxon>Duganella</taxon>
    </lineage>
</organism>
<dbReference type="InterPro" id="IPR001570">
    <property type="entry name" value="Peptidase_M4_C_domain"/>
</dbReference>
<keyword evidence="5 8" id="KW-0862">Zinc</keyword>
<dbReference type="InterPro" id="IPR052759">
    <property type="entry name" value="Metalloprotease_M4"/>
</dbReference>
<evidence type="ECO:0000313" key="11">
    <source>
        <dbReference type="EMBL" id="MTV39703.1"/>
    </source>
</evidence>
<accession>A0A6L6PL72</accession>
<dbReference type="CDD" id="cd09597">
    <property type="entry name" value="M4_TLP"/>
    <property type="match status" value="1"/>
</dbReference>
<reference evidence="11 12" key="1">
    <citation type="submission" date="2019-11" db="EMBL/GenBank/DDBJ databases">
        <title>Type strains purchased from KCTC, JCM and DSMZ.</title>
        <authorList>
            <person name="Lu H."/>
        </authorList>
    </citation>
    <scope>NUCLEOTIDE SEQUENCE [LARGE SCALE GENOMIC DNA]</scope>
    <source>
        <strain evidence="11 12">KCTC 22382</strain>
    </source>
</reference>
<evidence type="ECO:0000259" key="9">
    <source>
        <dbReference type="Pfam" id="PF01447"/>
    </source>
</evidence>
<keyword evidence="6 8" id="KW-0482">Metalloprotease</keyword>
<dbReference type="PANTHER" id="PTHR43579:SF1">
    <property type="entry name" value="NEUTRAL METALLOPROTEINASE"/>
    <property type="match status" value="1"/>
</dbReference>
<feature type="domain" description="Peptidase M4" evidence="9">
    <location>
        <begin position="64"/>
        <end position="175"/>
    </location>
</feature>
<dbReference type="InterPro" id="IPR023612">
    <property type="entry name" value="Peptidase_M4"/>
</dbReference>
<evidence type="ECO:0000256" key="6">
    <source>
        <dbReference type="ARBA" id="ARBA00023049"/>
    </source>
</evidence>
<dbReference type="InterPro" id="IPR013856">
    <property type="entry name" value="Peptidase_M4_domain"/>
</dbReference>
<dbReference type="GO" id="GO:0006508">
    <property type="term" value="P:proteolysis"/>
    <property type="evidence" value="ECO:0007669"/>
    <property type="project" value="UniProtKB-KW"/>
</dbReference>
<evidence type="ECO:0000256" key="2">
    <source>
        <dbReference type="ARBA" id="ARBA00022670"/>
    </source>
</evidence>
<dbReference type="RefSeq" id="WP_155465486.1">
    <property type="nucleotide sequence ID" value="NZ_WNKY01000022.1"/>
</dbReference>
<dbReference type="EC" id="3.4.24.-" evidence="8"/>
<feature type="domain" description="Peptidase M4 C-terminal" evidence="10">
    <location>
        <begin position="181"/>
        <end position="340"/>
    </location>
</feature>
<evidence type="ECO:0000256" key="4">
    <source>
        <dbReference type="ARBA" id="ARBA00022801"/>
    </source>
</evidence>
<evidence type="ECO:0000256" key="1">
    <source>
        <dbReference type="ARBA" id="ARBA00009388"/>
    </source>
</evidence>
<dbReference type="InterPro" id="IPR027268">
    <property type="entry name" value="Peptidase_M4/M1_CTD_sf"/>
</dbReference>
<dbReference type="Proteomes" id="UP000475582">
    <property type="component" value="Unassembled WGS sequence"/>
</dbReference>
<name>A0A6L6PL72_9BURK</name>
<dbReference type="GO" id="GO:0046872">
    <property type="term" value="F:metal ion binding"/>
    <property type="evidence" value="ECO:0007669"/>
    <property type="project" value="UniProtKB-UniRule"/>
</dbReference>
<gene>
    <name evidence="11" type="ORF">GM676_19245</name>
</gene>
<dbReference type="PANTHER" id="PTHR43579">
    <property type="match status" value="1"/>
</dbReference>
<dbReference type="Gene3D" id="3.10.170.10">
    <property type="match status" value="1"/>
</dbReference>
<dbReference type="SUPFAM" id="SSF55486">
    <property type="entry name" value="Metalloproteases ('zincins'), catalytic domain"/>
    <property type="match status" value="1"/>
</dbReference>
<proteinExistence type="inferred from homology"/>
<evidence type="ECO:0000256" key="8">
    <source>
        <dbReference type="RuleBase" id="RU366073"/>
    </source>
</evidence>
<evidence type="ECO:0000256" key="7">
    <source>
        <dbReference type="PIRSR" id="PIRSR623612-1"/>
    </source>
</evidence>
<evidence type="ECO:0000259" key="10">
    <source>
        <dbReference type="Pfam" id="PF02868"/>
    </source>
</evidence>
<keyword evidence="12" id="KW-1185">Reference proteome</keyword>
<dbReference type="Pfam" id="PF02868">
    <property type="entry name" value="Peptidase_M4_C"/>
    <property type="match status" value="1"/>
</dbReference>
<dbReference type="GO" id="GO:0004222">
    <property type="term" value="F:metalloendopeptidase activity"/>
    <property type="evidence" value="ECO:0007669"/>
    <property type="project" value="UniProtKB-UniRule"/>
</dbReference>
<keyword evidence="3" id="KW-0479">Metal-binding</keyword>
<dbReference type="AlphaFoldDB" id="A0A6L6PL72"/>
<comment type="caution">
    <text evidence="11">The sequence shown here is derived from an EMBL/GenBank/DDBJ whole genome shotgun (WGS) entry which is preliminary data.</text>
</comment>
<dbReference type="Gene3D" id="1.10.390.10">
    <property type="entry name" value="Neutral Protease Domain 2"/>
    <property type="match status" value="1"/>
</dbReference>
<dbReference type="PRINTS" id="PR00730">
    <property type="entry name" value="THERMOLYSIN"/>
</dbReference>
<dbReference type="EMBL" id="WNKY01000022">
    <property type="protein sequence ID" value="MTV39703.1"/>
    <property type="molecule type" value="Genomic_DNA"/>
</dbReference>
<comment type="function">
    <text evidence="8">Extracellular zinc metalloprotease.</text>
</comment>
<comment type="cofactor">
    <cofactor evidence="8">
        <name>Zn(2+)</name>
        <dbReference type="ChEBI" id="CHEBI:29105"/>
    </cofactor>
</comment>